<dbReference type="InterPro" id="IPR005811">
    <property type="entry name" value="SUCC_ACL_C"/>
</dbReference>
<dbReference type="Proteomes" id="UP001497453">
    <property type="component" value="Chromosome 1"/>
</dbReference>
<dbReference type="PROSITE" id="PS01216">
    <property type="entry name" value="SUCCINYL_COA_LIG_1"/>
    <property type="match status" value="1"/>
</dbReference>
<dbReference type="NCBIfam" id="TIGR01019">
    <property type="entry name" value="sucCoAalpha"/>
    <property type="match status" value="1"/>
</dbReference>
<evidence type="ECO:0000256" key="5">
    <source>
        <dbReference type="RuleBase" id="RU000677"/>
    </source>
</evidence>
<keyword evidence="3 4" id="KW-0547">Nucleotide-binding</keyword>
<dbReference type="Gene3D" id="3.40.50.261">
    <property type="entry name" value="Succinyl-CoA synthetase domains"/>
    <property type="match status" value="1"/>
</dbReference>
<dbReference type="EMBL" id="OZ037944">
    <property type="protein sequence ID" value="CAL1695261.1"/>
    <property type="molecule type" value="Genomic_DNA"/>
</dbReference>
<dbReference type="InterPro" id="IPR003781">
    <property type="entry name" value="CoA-bd"/>
</dbReference>
<dbReference type="NCBIfam" id="NF004230">
    <property type="entry name" value="PRK05678.1"/>
    <property type="match status" value="1"/>
</dbReference>
<comment type="similarity">
    <text evidence="4 5">Belongs to the succinate/malate CoA ligase alpha subunit family.</text>
</comment>
<feature type="active site" description="Tele-phosphohistidine intermediate" evidence="4">
    <location>
        <position position="284"/>
    </location>
</feature>
<dbReference type="Pfam" id="PF02629">
    <property type="entry name" value="CoA_binding"/>
    <property type="match status" value="1"/>
</dbReference>
<feature type="binding site" evidence="4">
    <location>
        <begin position="127"/>
        <end position="129"/>
    </location>
    <ligand>
        <name>CoA</name>
        <dbReference type="ChEBI" id="CHEBI:57287"/>
    </ligand>
</feature>
<proteinExistence type="inferred from homology"/>
<comment type="pathway">
    <text evidence="4">Carbohydrate metabolism; tricarboxylic acid cycle; succinate from succinyl-CoA (ligase route): step 1/1.</text>
</comment>
<evidence type="ECO:0000256" key="3">
    <source>
        <dbReference type="ARBA" id="ARBA00022741"/>
    </source>
</evidence>
<dbReference type="Pfam" id="PF00549">
    <property type="entry name" value="Ligase_CoA"/>
    <property type="match status" value="1"/>
</dbReference>
<keyword evidence="2 4" id="KW-0436">Ligase</keyword>
<dbReference type="InterPro" id="IPR036291">
    <property type="entry name" value="NAD(P)-bd_dom_sf"/>
</dbReference>
<keyword evidence="8" id="KW-1185">Reference proteome</keyword>
<keyword evidence="4" id="KW-0496">Mitochondrion</keyword>
<evidence type="ECO:0000256" key="1">
    <source>
        <dbReference type="ARBA" id="ARBA00022532"/>
    </source>
</evidence>
<gene>
    <name evidence="7" type="ORF">GFSPODELE1_LOCUS668</name>
</gene>
<dbReference type="Gene3D" id="3.40.50.720">
    <property type="entry name" value="NAD(P)-binding Rossmann-like Domain"/>
    <property type="match status" value="1"/>
</dbReference>
<dbReference type="PROSITE" id="PS00399">
    <property type="entry name" value="SUCCINYL_COA_LIG_2"/>
    <property type="match status" value="1"/>
</dbReference>
<evidence type="ECO:0000256" key="2">
    <source>
        <dbReference type="ARBA" id="ARBA00022598"/>
    </source>
</evidence>
<feature type="binding site" evidence="4">
    <location>
        <position position="74"/>
    </location>
    <ligand>
        <name>CoA</name>
        <dbReference type="ChEBI" id="CHEBI:57287"/>
    </ligand>
</feature>
<accession>A0ABP1CHS9</accession>
<evidence type="ECO:0000313" key="7">
    <source>
        <dbReference type="EMBL" id="CAL1695261.1"/>
    </source>
</evidence>
<dbReference type="PRINTS" id="PR01798">
    <property type="entry name" value="SCOASYNTHASE"/>
</dbReference>
<feature type="binding site" evidence="4">
    <location>
        <position position="191"/>
    </location>
    <ligand>
        <name>substrate</name>
        <note>ligand shared with subunit beta</note>
    </ligand>
</feature>
<comment type="subunit">
    <text evidence="4">Heterodimer of an alpha and a beta subunit.</text>
</comment>
<dbReference type="InterPro" id="IPR016102">
    <property type="entry name" value="Succinyl-CoA_synth-like"/>
</dbReference>
<comment type="subcellular location">
    <subcellularLocation>
        <location evidence="4">Mitochondrion</location>
    </subcellularLocation>
</comment>
<dbReference type="SUPFAM" id="SSF51735">
    <property type="entry name" value="NAD(P)-binding Rossmann-fold domains"/>
    <property type="match status" value="1"/>
</dbReference>
<organism evidence="7 8">
    <name type="scientific">Somion occarium</name>
    <dbReference type="NCBI Taxonomy" id="3059160"/>
    <lineage>
        <taxon>Eukaryota</taxon>
        <taxon>Fungi</taxon>
        <taxon>Dikarya</taxon>
        <taxon>Basidiomycota</taxon>
        <taxon>Agaricomycotina</taxon>
        <taxon>Agaricomycetes</taxon>
        <taxon>Polyporales</taxon>
        <taxon>Cerrenaceae</taxon>
        <taxon>Somion</taxon>
    </lineage>
</organism>
<name>A0ABP1CHS9_9APHY</name>
<dbReference type="InterPro" id="IPR017440">
    <property type="entry name" value="Cit_synth/succinyl-CoA_lig_AS"/>
</dbReference>
<reference evidence="8" key="1">
    <citation type="submission" date="2024-04" db="EMBL/GenBank/DDBJ databases">
        <authorList>
            <person name="Shaw F."/>
            <person name="Minotto A."/>
        </authorList>
    </citation>
    <scope>NUCLEOTIDE SEQUENCE [LARGE SCALE GENOMIC DNA]</scope>
</reference>
<feature type="domain" description="CoA-binding" evidence="6">
    <location>
        <begin position="35"/>
        <end position="131"/>
    </location>
</feature>
<dbReference type="PANTHER" id="PTHR11117:SF2">
    <property type="entry name" value="SUCCINATE--COA LIGASE [ADP_GDP-FORMING] SUBUNIT ALPHA, MITOCHONDRIAL"/>
    <property type="match status" value="1"/>
</dbReference>
<dbReference type="SMART" id="SM00881">
    <property type="entry name" value="CoA_binding"/>
    <property type="match status" value="1"/>
</dbReference>
<dbReference type="PIRSF" id="PIRSF001553">
    <property type="entry name" value="SucCS_alpha"/>
    <property type="match status" value="1"/>
</dbReference>
<protein>
    <recommendedName>
        <fullName evidence="4">Succinate--CoA ligase [ADP-forming] subunit alpha, mitochondrial</fullName>
        <ecNumber evidence="4">6.2.1.5</ecNumber>
    </recommendedName>
    <alternativeName>
        <fullName evidence="4">Succinyl-CoA synthetase subunit alpha</fullName>
        <shortName evidence="4">SCS-alpha</shortName>
    </alternativeName>
</protein>
<comment type="catalytic activity">
    <reaction evidence="4">
        <text>succinate + ATP + CoA = succinyl-CoA + ADP + phosphate</text>
        <dbReference type="Rhea" id="RHEA:17661"/>
        <dbReference type="ChEBI" id="CHEBI:30031"/>
        <dbReference type="ChEBI" id="CHEBI:30616"/>
        <dbReference type="ChEBI" id="CHEBI:43474"/>
        <dbReference type="ChEBI" id="CHEBI:57287"/>
        <dbReference type="ChEBI" id="CHEBI:57292"/>
        <dbReference type="ChEBI" id="CHEBI:456216"/>
        <dbReference type="EC" id="6.2.1.5"/>
    </reaction>
</comment>
<evidence type="ECO:0000256" key="4">
    <source>
        <dbReference type="HAMAP-Rule" id="MF_03222"/>
    </source>
</evidence>
<dbReference type="InterPro" id="IPR005810">
    <property type="entry name" value="CoA_lig_alpha"/>
</dbReference>
<dbReference type="SUPFAM" id="SSF52210">
    <property type="entry name" value="Succinyl-CoA synthetase domains"/>
    <property type="match status" value="1"/>
</dbReference>
<comment type="function">
    <text evidence="4">Succinyl-CoA synthetase functions in the citric acid cycle (TCA), coupling the hydrolysis of succinyl-CoA to the synthesis of ATP and thus represents the only step of substrate-level phosphorylation in the TCA. The alpha subunit of the enzyme binds the substrates coenzyme A and phosphate, while succinate binding and nucleotide specificity is provided by the beta subunit.</text>
</comment>
<dbReference type="EC" id="6.2.1.5" evidence="4"/>
<dbReference type="InterPro" id="IPR033847">
    <property type="entry name" value="Citrt_syn/SCS-alpha_CS"/>
</dbReference>
<dbReference type="PANTHER" id="PTHR11117">
    <property type="entry name" value="SUCCINYL-COA LIGASE SUBUNIT ALPHA"/>
    <property type="match status" value="1"/>
</dbReference>
<feature type="binding site" evidence="4">
    <location>
        <begin position="48"/>
        <end position="51"/>
    </location>
    <ligand>
        <name>CoA</name>
        <dbReference type="ChEBI" id="CHEBI:57287"/>
    </ligand>
</feature>
<sequence>MFHRAGKSIASAAGHRAFSQSAARHNYEATIPNLRIHKDTRVLCQGFTGKTGTFHVREALAYGTKMVGGVSPKKAGQIHLGLPVYGTVREAVRDTKPDATVLYVPPPTAADAILEAIENEIGLIVCITEGIPQQDEIKVMNALKSQSKSRLVGPNCPGIINPEGCKMGIQPGHIHKPGKIGIVSRSGTLTYEAVAQTTGVGLGQSLCVGIGGDPFPGTKHLDVVKLFLEDDKTEGIVIIGEIGGSMEEETADYLERYNKTRAKPKPVVGFIAGRTAPPGRRMGHAGAIIAGGKGAASDKVAAFEKAGVIVTDSPAKIGSEMLKVWLHILDLDKMLNYLKAMQAAGLA</sequence>
<dbReference type="HAMAP" id="MF_01988">
    <property type="entry name" value="Succ_CoA_alpha"/>
    <property type="match status" value="1"/>
</dbReference>
<keyword evidence="1 4" id="KW-0816">Tricarboxylic acid cycle</keyword>
<evidence type="ECO:0000259" key="6">
    <source>
        <dbReference type="SMART" id="SM00881"/>
    </source>
</evidence>
<evidence type="ECO:0000313" key="8">
    <source>
        <dbReference type="Proteomes" id="UP001497453"/>
    </source>
</evidence>